<evidence type="ECO:0000313" key="2">
    <source>
        <dbReference type="EMBL" id="STY00463.1"/>
    </source>
</evidence>
<dbReference type="AlphaFoldDB" id="A0A378KME5"/>
<evidence type="ECO:0000313" key="1">
    <source>
        <dbReference type="EMBL" id="KTC88319.1"/>
    </source>
</evidence>
<dbReference type="STRING" id="28085.Lcin_1476"/>
<dbReference type="Proteomes" id="UP000255316">
    <property type="component" value="Unassembled WGS sequence"/>
</dbReference>
<evidence type="ECO:0000313" key="3">
    <source>
        <dbReference type="Proteomes" id="UP000054854"/>
    </source>
</evidence>
<accession>A0A378KME5</accession>
<protein>
    <submittedName>
        <fullName evidence="2">Uncharacterized protein</fullName>
    </submittedName>
</protein>
<name>A0A378KME5_9GAMM</name>
<gene>
    <name evidence="1" type="ORF">Lcin_1476</name>
    <name evidence="2" type="ORF">NCTC12438_03516</name>
</gene>
<dbReference type="EMBL" id="LNXX01000016">
    <property type="protein sequence ID" value="KTC88319.1"/>
    <property type="molecule type" value="Genomic_DNA"/>
</dbReference>
<reference evidence="2 4" key="2">
    <citation type="submission" date="2018-06" db="EMBL/GenBank/DDBJ databases">
        <authorList>
            <consortium name="Pathogen Informatics"/>
            <person name="Doyle S."/>
        </authorList>
    </citation>
    <scope>NUCLEOTIDE SEQUENCE [LARGE SCALE GENOMIC DNA]</scope>
    <source>
        <strain evidence="2 4">NCTC12438</strain>
    </source>
</reference>
<evidence type="ECO:0000313" key="4">
    <source>
        <dbReference type="Proteomes" id="UP000255316"/>
    </source>
</evidence>
<dbReference type="EMBL" id="UGNX01000002">
    <property type="protein sequence ID" value="STY00463.1"/>
    <property type="molecule type" value="Genomic_DNA"/>
</dbReference>
<reference evidence="1 3" key="1">
    <citation type="submission" date="2015-11" db="EMBL/GenBank/DDBJ databases">
        <title>Genomic analysis of 38 Legionella species identifies large and diverse effector repertoires.</title>
        <authorList>
            <person name="Burstein D."/>
            <person name="Amaro F."/>
            <person name="Zusman T."/>
            <person name="Lifshitz Z."/>
            <person name="Cohen O."/>
            <person name="Gilbert J.A."/>
            <person name="Pupko T."/>
            <person name="Shuman H.A."/>
            <person name="Segal G."/>
        </authorList>
    </citation>
    <scope>NUCLEOTIDE SEQUENCE [LARGE SCALE GENOMIC DNA]</scope>
    <source>
        <strain evidence="1 3">CDC#72-OH-14</strain>
    </source>
</reference>
<sequence length="87" mass="10234">MKSVEPVFGLVKRSITHLMHKKTYISAYQQKGDMPLSVDKLIDKDIVMIKKIGDRFCFLVLDITYALKKRKYKKKMMHYYLGIKCSS</sequence>
<organism evidence="2 4">
    <name type="scientific">Legionella cincinnatiensis</name>
    <dbReference type="NCBI Taxonomy" id="28085"/>
    <lineage>
        <taxon>Bacteria</taxon>
        <taxon>Pseudomonadati</taxon>
        <taxon>Pseudomonadota</taxon>
        <taxon>Gammaproteobacteria</taxon>
        <taxon>Legionellales</taxon>
        <taxon>Legionellaceae</taxon>
        <taxon>Legionella</taxon>
    </lineage>
</organism>
<keyword evidence="3" id="KW-1185">Reference proteome</keyword>
<dbReference type="Proteomes" id="UP000054854">
    <property type="component" value="Unassembled WGS sequence"/>
</dbReference>
<proteinExistence type="predicted"/>